<gene>
    <name evidence="1" type="ORF">DBRI00130_LOCUS13508</name>
</gene>
<reference evidence="1" key="1">
    <citation type="submission" date="2021-01" db="EMBL/GenBank/DDBJ databases">
        <authorList>
            <person name="Corre E."/>
            <person name="Pelletier E."/>
            <person name="Niang G."/>
            <person name="Scheremetjew M."/>
            <person name="Finn R."/>
            <person name="Kale V."/>
            <person name="Holt S."/>
            <person name="Cochrane G."/>
            <person name="Meng A."/>
            <person name="Brown T."/>
            <person name="Cohen L."/>
        </authorList>
    </citation>
    <scope>NUCLEOTIDE SEQUENCE</scope>
    <source>
        <strain evidence="1">GSO104</strain>
    </source>
</reference>
<evidence type="ECO:0000313" key="1">
    <source>
        <dbReference type="EMBL" id="CAE4604545.1"/>
    </source>
</evidence>
<sequence length="194" mass="22170">MTGIILTRASILQQRLLQSTAESSASLSFDWSDFPLIGECLSDEEMMVTVEQSKEHTVPAESIHRLSSFESTQPCEKQRNQNAKSVSFSVIKIREHSVVIGDHPCSSGLALSLGWEHAPEDLVVDLDDFEQIREDRRRHGSEMRMTYFQRKNLLKRVAGLTETDIVRAERGQMQRCPMGKPLHHAPSTRYFQWI</sequence>
<accession>A0A6V2EM59</accession>
<name>A0A6V2EM59_9STRA</name>
<organism evidence="1">
    <name type="scientific">Ditylum brightwellii</name>
    <dbReference type="NCBI Taxonomy" id="49249"/>
    <lineage>
        <taxon>Eukaryota</taxon>
        <taxon>Sar</taxon>
        <taxon>Stramenopiles</taxon>
        <taxon>Ochrophyta</taxon>
        <taxon>Bacillariophyta</taxon>
        <taxon>Mediophyceae</taxon>
        <taxon>Lithodesmiophycidae</taxon>
        <taxon>Lithodesmiales</taxon>
        <taxon>Lithodesmiaceae</taxon>
        <taxon>Ditylum</taxon>
    </lineage>
</organism>
<proteinExistence type="predicted"/>
<dbReference type="AlphaFoldDB" id="A0A6V2EM59"/>
<dbReference type="EMBL" id="HBNS01016897">
    <property type="protein sequence ID" value="CAE4604545.1"/>
    <property type="molecule type" value="Transcribed_RNA"/>
</dbReference>
<protein>
    <submittedName>
        <fullName evidence="1">Uncharacterized protein</fullName>
    </submittedName>
</protein>